<sequence length="276" mass="30999">MAVTAMPSLHSGPCGSVAQGIVRYAECSSRLNGQTRAMSRLCPLCFRVLTVRDHSHRCGKSRARERRMVVRAGESNRGEDSKSVRGNVSISSEADDNPSLVLRAAWYGAEALGNIVAFFNPKEPTAPFESTDTLEGPSSREYVVKSIVDDYDKGYFVTGNVTTGIYEEDCEFADPAGSFKSLQRFKNNCSNFGSLLERSDVKLMKSEEQEEKFVAYWRFSCVLKFPWRPILSSTGFTEYYFNSDSGRICRHVENWDVPKMALLGQVFKPNPSFKKR</sequence>
<evidence type="ECO:0000313" key="1">
    <source>
        <dbReference type="EMBL" id="KAH7277693.1"/>
    </source>
</evidence>
<dbReference type="PANTHER" id="PTHR34123">
    <property type="entry name" value="OS04G0578200 PROTEIN"/>
    <property type="match status" value="1"/>
</dbReference>
<protein>
    <submittedName>
        <fullName evidence="1">Uncharacterized protein</fullName>
    </submittedName>
</protein>
<dbReference type="InterPro" id="IPR032710">
    <property type="entry name" value="NTF2-like_dom_sf"/>
</dbReference>
<dbReference type="SUPFAM" id="SSF54427">
    <property type="entry name" value="NTF2-like"/>
    <property type="match status" value="1"/>
</dbReference>
<comment type="caution">
    <text evidence="1">The sequence shown here is derived from an EMBL/GenBank/DDBJ whole genome shotgun (WGS) entry which is preliminary data.</text>
</comment>
<accession>A0A8T2Q254</accession>
<dbReference type="EMBL" id="CM035443">
    <property type="protein sequence ID" value="KAH7277693.1"/>
    <property type="molecule type" value="Genomic_DNA"/>
</dbReference>
<dbReference type="Proteomes" id="UP000825935">
    <property type="component" value="Chromosome 38"/>
</dbReference>
<reference evidence="1" key="1">
    <citation type="submission" date="2021-08" db="EMBL/GenBank/DDBJ databases">
        <title>WGS assembly of Ceratopteris richardii.</title>
        <authorList>
            <person name="Marchant D.B."/>
            <person name="Chen G."/>
            <person name="Jenkins J."/>
            <person name="Shu S."/>
            <person name="Leebens-Mack J."/>
            <person name="Grimwood J."/>
            <person name="Schmutz J."/>
            <person name="Soltis P."/>
            <person name="Soltis D."/>
            <person name="Chen Z.-H."/>
        </authorList>
    </citation>
    <scope>NUCLEOTIDE SEQUENCE</scope>
    <source>
        <strain evidence="1">Whitten #5841</strain>
        <tissue evidence="1">Leaf</tissue>
    </source>
</reference>
<dbReference type="PANTHER" id="PTHR34123:SF1">
    <property type="entry name" value="OS04G0578200 PROTEIN"/>
    <property type="match status" value="1"/>
</dbReference>
<name>A0A8T2Q254_CERRI</name>
<evidence type="ECO:0000313" key="2">
    <source>
        <dbReference type="Proteomes" id="UP000825935"/>
    </source>
</evidence>
<dbReference type="AlphaFoldDB" id="A0A8T2Q254"/>
<dbReference type="InterPro" id="IPR018790">
    <property type="entry name" value="DUF2358"/>
</dbReference>
<dbReference type="OrthoDB" id="348976at2759"/>
<organism evidence="1 2">
    <name type="scientific">Ceratopteris richardii</name>
    <name type="common">Triangle waterfern</name>
    <dbReference type="NCBI Taxonomy" id="49495"/>
    <lineage>
        <taxon>Eukaryota</taxon>
        <taxon>Viridiplantae</taxon>
        <taxon>Streptophyta</taxon>
        <taxon>Embryophyta</taxon>
        <taxon>Tracheophyta</taxon>
        <taxon>Polypodiopsida</taxon>
        <taxon>Polypodiidae</taxon>
        <taxon>Polypodiales</taxon>
        <taxon>Pteridineae</taxon>
        <taxon>Pteridaceae</taxon>
        <taxon>Parkerioideae</taxon>
        <taxon>Ceratopteris</taxon>
    </lineage>
</organism>
<dbReference type="OMA" id="FVAYWRF"/>
<dbReference type="Pfam" id="PF10184">
    <property type="entry name" value="DUF2358"/>
    <property type="match status" value="1"/>
</dbReference>
<keyword evidence="2" id="KW-1185">Reference proteome</keyword>
<proteinExistence type="predicted"/>
<gene>
    <name evidence="1" type="ORF">KP509_38G002700</name>
</gene>